<feature type="compositionally biased region" description="Polar residues" evidence="1">
    <location>
        <begin position="69"/>
        <end position="81"/>
    </location>
</feature>
<comment type="caution">
    <text evidence="2">The sequence shown here is derived from an EMBL/GenBank/DDBJ whole genome shotgun (WGS) entry which is preliminary data.</text>
</comment>
<feature type="region of interest" description="Disordered" evidence="1">
    <location>
        <begin position="142"/>
        <end position="171"/>
    </location>
</feature>
<feature type="region of interest" description="Disordered" evidence="1">
    <location>
        <begin position="16"/>
        <end position="120"/>
    </location>
</feature>
<evidence type="ECO:0000313" key="2">
    <source>
        <dbReference type="EMBL" id="TIA90521.1"/>
    </source>
</evidence>
<dbReference type="AlphaFoldDB" id="A0A4T0FPY5"/>
<protein>
    <submittedName>
        <fullName evidence="2">Uncharacterized protein</fullName>
    </submittedName>
</protein>
<keyword evidence="3" id="KW-1185">Reference proteome</keyword>
<proteinExistence type="predicted"/>
<reference evidence="2 3" key="1">
    <citation type="submission" date="2019-03" db="EMBL/GenBank/DDBJ databases">
        <title>Sequencing 23 genomes of Wallemia ichthyophaga.</title>
        <authorList>
            <person name="Gostincar C."/>
        </authorList>
    </citation>
    <scope>NUCLEOTIDE SEQUENCE [LARGE SCALE GENOMIC DNA]</scope>
    <source>
        <strain evidence="2 3">EXF-5753</strain>
    </source>
</reference>
<sequence length="171" mass="17726">MGFEVFMEEEEIVTSGAAEMKQTQTPTHAKPATTSILGSKTQATQNMLKSQSAPSKLEGLHKGGAAGSLSKTRAASKTTKPASPKVNARRQALADAAALPPKKAAAMAAKSSVKKTDGMTIDELRRARKAETAKKREMLGVQGVQTVQGKRSAGGSASTSASTSKKAKLSL</sequence>
<feature type="compositionally biased region" description="Low complexity" evidence="1">
    <location>
        <begin position="153"/>
        <end position="164"/>
    </location>
</feature>
<feature type="compositionally biased region" description="Low complexity" evidence="1">
    <location>
        <begin position="89"/>
        <end position="109"/>
    </location>
</feature>
<organism evidence="2 3">
    <name type="scientific">Wallemia hederae</name>
    <dbReference type="NCBI Taxonomy" id="1540922"/>
    <lineage>
        <taxon>Eukaryota</taxon>
        <taxon>Fungi</taxon>
        <taxon>Dikarya</taxon>
        <taxon>Basidiomycota</taxon>
        <taxon>Wallemiomycotina</taxon>
        <taxon>Wallemiomycetes</taxon>
        <taxon>Wallemiales</taxon>
        <taxon>Wallemiaceae</taxon>
        <taxon>Wallemia</taxon>
    </lineage>
</organism>
<name>A0A4T0FPY5_9BASI</name>
<dbReference type="EMBL" id="SPNW01000018">
    <property type="protein sequence ID" value="TIA90521.1"/>
    <property type="molecule type" value="Genomic_DNA"/>
</dbReference>
<accession>A0A4T0FPY5</accession>
<evidence type="ECO:0000256" key="1">
    <source>
        <dbReference type="SAM" id="MobiDB-lite"/>
    </source>
</evidence>
<dbReference type="Proteomes" id="UP000310189">
    <property type="component" value="Unassembled WGS sequence"/>
</dbReference>
<gene>
    <name evidence="2" type="ORF">E3P99_01488</name>
</gene>
<evidence type="ECO:0000313" key="3">
    <source>
        <dbReference type="Proteomes" id="UP000310189"/>
    </source>
</evidence>
<feature type="compositionally biased region" description="Polar residues" evidence="1">
    <location>
        <begin position="21"/>
        <end position="54"/>
    </location>
</feature>